<gene>
    <name evidence="3" type="ORF">OM075_16290</name>
</gene>
<sequence length="341" mass="36676">MNKHLLLIISLISILGNLAPSQLTAQNIATQKQESFNKVDSIKVDADFCVVKLTGYQGNTIEFNGVIKSDENADQYKLITKVTGSKLNIEVQKPSSWTSHWGEIELKVPNELIIEISSQSGKVDASSLTVKNLYIDSKSGHVNITDVKGNIESNSPAGDIVVNNFEGNIKSKSKTGKVIINNAKGDFNLNSNKGDFTINQLDGNIKTDGGAGNQELENINGDISLKSTSGDIKLSLAKGNITTRSFEGNQKIFQSEGIYNVQASTGGLTGTRIKFTGSSSFSTTEGNIKMQLNTKTDLAFELKSDNSFLRAMGKSKKKSLKVGKGSILITGTSTTGSQAYY</sequence>
<evidence type="ECO:0000256" key="1">
    <source>
        <dbReference type="SAM" id="SignalP"/>
    </source>
</evidence>
<keyword evidence="1" id="KW-0732">Signal</keyword>
<feature type="chain" id="PRO_5042058473" evidence="1">
    <location>
        <begin position="26"/>
        <end position="341"/>
    </location>
</feature>
<keyword evidence="4" id="KW-1185">Reference proteome</keyword>
<feature type="domain" description="DUF4097" evidence="2">
    <location>
        <begin position="69"/>
        <end position="238"/>
    </location>
</feature>
<dbReference type="RefSeq" id="WP_301191598.1">
    <property type="nucleotide sequence ID" value="NZ_JAPDPJ010000043.1"/>
</dbReference>
<feature type="signal peptide" evidence="1">
    <location>
        <begin position="1"/>
        <end position="25"/>
    </location>
</feature>
<proteinExistence type="predicted"/>
<evidence type="ECO:0000313" key="3">
    <source>
        <dbReference type="EMBL" id="MCW3788037.1"/>
    </source>
</evidence>
<accession>A0AAE3M6Y4</accession>
<dbReference type="AlphaFoldDB" id="A0AAE3M6Y4"/>
<name>A0AAE3M6Y4_9BACT</name>
<evidence type="ECO:0000313" key="4">
    <source>
        <dbReference type="Proteomes" id="UP001209229"/>
    </source>
</evidence>
<dbReference type="Proteomes" id="UP001209229">
    <property type="component" value="Unassembled WGS sequence"/>
</dbReference>
<comment type="caution">
    <text evidence="3">The sequence shown here is derived from an EMBL/GenBank/DDBJ whole genome shotgun (WGS) entry which is preliminary data.</text>
</comment>
<dbReference type="EMBL" id="JAPDPJ010000043">
    <property type="protein sequence ID" value="MCW3788037.1"/>
    <property type="molecule type" value="Genomic_DNA"/>
</dbReference>
<dbReference type="InterPro" id="IPR025164">
    <property type="entry name" value="Toastrack_DUF4097"/>
</dbReference>
<evidence type="ECO:0000259" key="2">
    <source>
        <dbReference type="Pfam" id="PF13349"/>
    </source>
</evidence>
<dbReference type="PANTHER" id="PTHR34094">
    <property type="match status" value="1"/>
</dbReference>
<organism evidence="3 4">
    <name type="scientific">Plebeiibacterium sediminum</name>
    <dbReference type="NCBI Taxonomy" id="2992112"/>
    <lineage>
        <taxon>Bacteria</taxon>
        <taxon>Pseudomonadati</taxon>
        <taxon>Bacteroidota</taxon>
        <taxon>Bacteroidia</taxon>
        <taxon>Marinilabiliales</taxon>
        <taxon>Marinilabiliaceae</taxon>
        <taxon>Plebeiibacterium</taxon>
    </lineage>
</organism>
<dbReference type="Pfam" id="PF13349">
    <property type="entry name" value="DUF4097"/>
    <property type="match status" value="1"/>
</dbReference>
<dbReference type="PANTHER" id="PTHR34094:SF1">
    <property type="entry name" value="PROTEIN FAM185A"/>
    <property type="match status" value="1"/>
</dbReference>
<reference evidence="3" key="1">
    <citation type="submission" date="2022-10" db="EMBL/GenBank/DDBJ databases">
        <authorList>
            <person name="Yu W.X."/>
        </authorList>
    </citation>
    <scope>NUCLEOTIDE SEQUENCE</scope>
    <source>
        <strain evidence="3">AAT</strain>
    </source>
</reference>
<protein>
    <submittedName>
        <fullName evidence="3">DUF4097 family beta strand repeat-containing protein</fullName>
    </submittedName>
</protein>